<feature type="region of interest" description="Disordered" evidence="9">
    <location>
        <begin position="381"/>
        <end position="409"/>
    </location>
</feature>
<feature type="transmembrane region" description="Helical" evidence="10">
    <location>
        <begin position="12"/>
        <end position="31"/>
    </location>
</feature>
<comment type="subcellular location">
    <subcellularLocation>
        <location evidence="1">Membrane</location>
        <topology evidence="1">Multi-pass membrane protein</topology>
    </subcellularLocation>
</comment>
<evidence type="ECO:0000313" key="13">
    <source>
        <dbReference type="WBParaSite" id="ASIM_0001745301-mRNA-1"/>
    </source>
</evidence>
<dbReference type="InterPro" id="IPR036259">
    <property type="entry name" value="MFS_trans_sf"/>
</dbReference>
<feature type="compositionally biased region" description="Basic and acidic residues" evidence="9">
    <location>
        <begin position="399"/>
        <end position="409"/>
    </location>
</feature>
<keyword evidence="6" id="KW-0325">Glycoprotein</keyword>
<dbReference type="EMBL" id="UYRR01033488">
    <property type="protein sequence ID" value="VDK58892.1"/>
    <property type="molecule type" value="Genomic_DNA"/>
</dbReference>
<gene>
    <name evidence="11" type="ORF">ASIM_LOCUS16859</name>
</gene>
<evidence type="ECO:0000256" key="1">
    <source>
        <dbReference type="ARBA" id="ARBA00004141"/>
    </source>
</evidence>
<feature type="transmembrane region" description="Helical" evidence="10">
    <location>
        <begin position="147"/>
        <end position="169"/>
    </location>
</feature>
<reference evidence="11 12" key="2">
    <citation type="submission" date="2018-11" db="EMBL/GenBank/DDBJ databases">
        <authorList>
            <consortium name="Pathogen Informatics"/>
        </authorList>
    </citation>
    <scope>NUCLEOTIDE SEQUENCE [LARGE SCALE GENOMIC DNA]</scope>
</reference>
<feature type="transmembrane region" description="Helical" evidence="10">
    <location>
        <begin position="314"/>
        <end position="335"/>
    </location>
</feature>
<evidence type="ECO:0000256" key="8">
    <source>
        <dbReference type="ARBA" id="ARBA00041910"/>
    </source>
</evidence>
<dbReference type="WBParaSite" id="ASIM_0001745301-mRNA-1">
    <property type="protein sequence ID" value="ASIM_0001745301-mRNA-1"/>
    <property type="gene ID" value="ASIM_0001745301"/>
</dbReference>
<dbReference type="PANTHER" id="PTHR23294:SF0">
    <property type="entry name" value="UNC93-LIKE PROTEIN MFSD11"/>
    <property type="match status" value="1"/>
</dbReference>
<dbReference type="InterPro" id="IPR010291">
    <property type="entry name" value="Ion_channel_UNC-93"/>
</dbReference>
<dbReference type="SUPFAM" id="SSF103473">
    <property type="entry name" value="MFS general substrate transporter"/>
    <property type="match status" value="1"/>
</dbReference>
<evidence type="ECO:0000256" key="4">
    <source>
        <dbReference type="ARBA" id="ARBA00022989"/>
    </source>
</evidence>
<evidence type="ECO:0000256" key="10">
    <source>
        <dbReference type="SAM" id="Phobius"/>
    </source>
</evidence>
<feature type="transmembrane region" description="Helical" evidence="10">
    <location>
        <begin position="181"/>
        <end position="201"/>
    </location>
</feature>
<feature type="transmembrane region" description="Helical" evidence="10">
    <location>
        <begin position="241"/>
        <end position="262"/>
    </location>
</feature>
<reference evidence="13" key="1">
    <citation type="submission" date="2017-02" db="UniProtKB">
        <authorList>
            <consortium name="WormBaseParasite"/>
        </authorList>
    </citation>
    <scope>IDENTIFICATION</scope>
</reference>
<feature type="transmembrane region" description="Helical" evidence="10">
    <location>
        <begin position="274"/>
        <end position="293"/>
    </location>
</feature>
<accession>A0A0M3K911</accession>
<evidence type="ECO:0000313" key="12">
    <source>
        <dbReference type="Proteomes" id="UP000267096"/>
    </source>
</evidence>
<dbReference type="Proteomes" id="UP000267096">
    <property type="component" value="Unassembled WGS sequence"/>
</dbReference>
<evidence type="ECO:0000256" key="9">
    <source>
        <dbReference type="SAM" id="MobiDB-lite"/>
    </source>
</evidence>
<evidence type="ECO:0000256" key="5">
    <source>
        <dbReference type="ARBA" id="ARBA00023136"/>
    </source>
</evidence>
<keyword evidence="5 10" id="KW-0472">Membrane</keyword>
<dbReference type="Gene3D" id="1.20.1250.20">
    <property type="entry name" value="MFS general substrate transporter like domains"/>
    <property type="match status" value="1"/>
</dbReference>
<evidence type="ECO:0000256" key="2">
    <source>
        <dbReference type="ARBA" id="ARBA00009172"/>
    </source>
</evidence>
<evidence type="ECO:0000256" key="7">
    <source>
        <dbReference type="ARBA" id="ARBA00040302"/>
    </source>
</evidence>
<feature type="transmembrane region" description="Helical" evidence="10">
    <location>
        <begin position="341"/>
        <end position="362"/>
    </location>
</feature>
<dbReference type="PANTHER" id="PTHR23294">
    <property type="entry name" value="ET TRANSLATION PRODUCT-RELATED"/>
    <property type="match status" value="1"/>
</dbReference>
<dbReference type="InterPro" id="IPR051617">
    <property type="entry name" value="UNC-93-like_regulator"/>
</dbReference>
<keyword evidence="4 10" id="KW-1133">Transmembrane helix</keyword>
<keyword evidence="3 10" id="KW-0812">Transmembrane</keyword>
<dbReference type="GO" id="GO:0016020">
    <property type="term" value="C:membrane"/>
    <property type="evidence" value="ECO:0007669"/>
    <property type="project" value="UniProtKB-SubCell"/>
</dbReference>
<proteinExistence type="inferred from homology"/>
<dbReference type="OrthoDB" id="196103at2759"/>
<dbReference type="Pfam" id="PF05978">
    <property type="entry name" value="UNC-93"/>
    <property type="match status" value="2"/>
</dbReference>
<organism evidence="13">
    <name type="scientific">Anisakis simplex</name>
    <name type="common">Herring worm</name>
    <dbReference type="NCBI Taxonomy" id="6269"/>
    <lineage>
        <taxon>Eukaryota</taxon>
        <taxon>Metazoa</taxon>
        <taxon>Ecdysozoa</taxon>
        <taxon>Nematoda</taxon>
        <taxon>Chromadorea</taxon>
        <taxon>Rhabditida</taxon>
        <taxon>Spirurina</taxon>
        <taxon>Ascaridomorpha</taxon>
        <taxon>Ascaridoidea</taxon>
        <taxon>Anisakidae</taxon>
        <taxon>Anisakis</taxon>
        <taxon>Anisakis simplex complex</taxon>
    </lineage>
</organism>
<feature type="transmembrane region" description="Helical" evidence="10">
    <location>
        <begin position="86"/>
        <end position="104"/>
    </location>
</feature>
<dbReference type="AlphaFoldDB" id="A0A0M3K911"/>
<evidence type="ECO:0000313" key="11">
    <source>
        <dbReference type="EMBL" id="VDK58892.1"/>
    </source>
</evidence>
<protein>
    <recommendedName>
        <fullName evidence="7">UNC93-like protein MFSD11</fullName>
    </recommendedName>
    <alternativeName>
        <fullName evidence="8">Major facilitator superfamily domain-containing protein 11</fullName>
    </alternativeName>
</protein>
<keyword evidence="12" id="KW-1185">Reference proteome</keyword>
<comment type="similarity">
    <text evidence="2">Belongs to the unc-93 family.</text>
</comment>
<sequence>MVCIEYKTRNVIHLAFGFICVFFAFNSQGFIEPTVLYSASKDGVVHEQSGSSINSNASFSLAIIYAFAMAANLVVAPIIDFIGAKWSMVLGGLTYTLFQVGMLFLNEPYLYFSSALLGVGSAFIWTGQGKYLTMNSTKETAPRNSGLLWGLLQSSLLGGGIFLFGIFSGMKQETINTETRMIIYGVFAGVSLVGNLLHLILPTKGLIDEQADDRQQMSQWRLLWGACFGLMGDKFRRFGRIPIILVGFVTHIICFILTYINFPPTSNIAETYESAIIQPNIALALVVGGLLGFGDACWNTQLYSILIDVYHDQAAQGFSIMKFIQAAFACASFFYTPSTRLPIILLILVIFLVLSTVSFIYVENVTSHHLNKTKTKSKTNEIEVSQLEDDATTNTNDTNRMHNDSATDT</sequence>
<evidence type="ECO:0000256" key="6">
    <source>
        <dbReference type="ARBA" id="ARBA00023180"/>
    </source>
</evidence>
<name>A0A0M3K911_ANISI</name>
<feature type="transmembrane region" description="Helical" evidence="10">
    <location>
        <begin position="59"/>
        <end position="79"/>
    </location>
</feature>
<evidence type="ECO:0000256" key="3">
    <source>
        <dbReference type="ARBA" id="ARBA00022692"/>
    </source>
</evidence>
<feature type="transmembrane region" description="Helical" evidence="10">
    <location>
        <begin position="110"/>
        <end position="127"/>
    </location>
</feature>